<dbReference type="KEGG" id="kct:CDEE_0076"/>
<evidence type="ECO:0000313" key="7">
    <source>
        <dbReference type="EMBL" id="AGF47922.1"/>
    </source>
</evidence>
<dbReference type="Pfam" id="PF22458">
    <property type="entry name" value="RsmF-B_ferredox"/>
    <property type="match status" value="1"/>
</dbReference>
<dbReference type="SUPFAM" id="SSF48013">
    <property type="entry name" value="NusB-like"/>
    <property type="match status" value="1"/>
</dbReference>
<dbReference type="EC" id="2.1.1.-" evidence="7"/>
<name>M1LQP5_9PROT</name>
<dbReference type="Proteomes" id="UP000011686">
    <property type="component" value="Chromosome"/>
</dbReference>
<feature type="binding site" evidence="5">
    <location>
        <position position="319"/>
    </location>
    <ligand>
        <name>S-adenosyl-L-methionine</name>
        <dbReference type="ChEBI" id="CHEBI:59789"/>
    </ligand>
</feature>
<dbReference type="STRING" id="1208918.CDEE_0076"/>
<dbReference type="Gene3D" id="1.10.940.10">
    <property type="entry name" value="NusB-like"/>
    <property type="match status" value="1"/>
</dbReference>
<dbReference type="NCBIfam" id="NF008149">
    <property type="entry name" value="PRK10901.1"/>
    <property type="match status" value="1"/>
</dbReference>
<protein>
    <submittedName>
        <fullName evidence="7">Ribosomal RNA small subunit methyltransferase B</fullName>
        <ecNumber evidence="7">2.1.1.-</ecNumber>
    </submittedName>
</protein>
<dbReference type="AlphaFoldDB" id="M1LQP5"/>
<accession>M1LQP5</accession>
<proteinExistence type="inferred from homology"/>
<dbReference type="HOGENOM" id="CLU_005316_0_4_4"/>
<dbReference type="InterPro" id="IPR035926">
    <property type="entry name" value="NusB-like_sf"/>
</dbReference>
<keyword evidence="2 5" id="KW-0808">Transferase</keyword>
<feature type="domain" description="SAM-dependent MTase RsmB/NOP-type" evidence="6">
    <location>
        <begin position="180"/>
        <end position="444"/>
    </location>
</feature>
<dbReference type="PRINTS" id="PR02008">
    <property type="entry name" value="RCMTFAMILY"/>
</dbReference>
<comment type="similarity">
    <text evidence="5">Belongs to the class I-like SAM-binding methyltransferase superfamily. RsmB/NOP family.</text>
</comment>
<dbReference type="Pfam" id="PF01189">
    <property type="entry name" value="Methyltr_RsmB-F"/>
    <property type="match status" value="1"/>
</dbReference>
<dbReference type="PANTHER" id="PTHR22807:SF61">
    <property type="entry name" value="NOL1_NOP2_SUN FAMILY PROTEIN _ ANTITERMINATION NUSB DOMAIN-CONTAINING PROTEIN"/>
    <property type="match status" value="1"/>
</dbReference>
<evidence type="ECO:0000259" key="6">
    <source>
        <dbReference type="PROSITE" id="PS51686"/>
    </source>
</evidence>
<dbReference type="InterPro" id="IPR023267">
    <property type="entry name" value="RCMT"/>
</dbReference>
<gene>
    <name evidence="7" type="ORF">CDEE_0076</name>
</gene>
<sequence length="446" mass="50134">MEPIYKFHFKRDTLSSQMYISSCALDEVLNGRSINFFLDSLDHAIRPSVQSLTFHALRHLGWADFVGNHLVKSYPNSLFRSLFLLSLTLLKFSSTCSKNLDLQVPVYTDFTIVNESVKVANSISFLRPYKGLLNASLRSFLRDASGISMLAKKSSKATWNYQEWWIEKIKTNYPTRWTEILSCADIQAPLTLRVNIKNSNRDNVLNLFNDNGVEAKAFSSSGIVLGRSYSIKDLPGFQQGMWSVQDPGAQLAAPLLCVKDGMKVLDACAAPGGKTSHLLELAEIDLMALDSNKSRLGRLQENLDRLNLYSKNIKIIEGDAKQIGQWWDGKLFDIILADVPCTSSGIVRKHPDIRWIKKNDDIETVRLIQSGIMDSLWKTLVPGGRFLYSTCSIFPEECIYQILLFLEKHNDALLLDSPGQILPTISNVLTVGHDGFFFALLTKAKI</sequence>
<dbReference type="SUPFAM" id="SSF53335">
    <property type="entry name" value="S-adenosyl-L-methionine-dependent methyltransferases"/>
    <property type="match status" value="1"/>
</dbReference>
<dbReference type="PANTHER" id="PTHR22807">
    <property type="entry name" value="NOP2 YEAST -RELATED NOL1/NOP2/FMU SUN DOMAIN-CONTAINING"/>
    <property type="match status" value="1"/>
</dbReference>
<keyword evidence="8" id="KW-1185">Reference proteome</keyword>
<organism evidence="7 8">
    <name type="scientific">Candidatus Kinetoplastidibacterium crithidiae TCC036E</name>
    <dbReference type="NCBI Taxonomy" id="1208918"/>
    <lineage>
        <taxon>Bacteria</taxon>
        <taxon>Pseudomonadati</taxon>
        <taxon>Pseudomonadota</taxon>
        <taxon>Betaproteobacteria</taxon>
        <taxon>Candidatus Kinetoplastidibacterium</taxon>
    </lineage>
</organism>
<keyword evidence="3 5" id="KW-0949">S-adenosyl-L-methionine</keyword>
<keyword evidence="1 5" id="KW-0489">Methyltransferase</keyword>
<evidence type="ECO:0000256" key="3">
    <source>
        <dbReference type="ARBA" id="ARBA00022691"/>
    </source>
</evidence>
<feature type="binding site" evidence="5">
    <location>
        <position position="338"/>
    </location>
    <ligand>
        <name>S-adenosyl-L-methionine</name>
        <dbReference type="ChEBI" id="CHEBI:59789"/>
    </ligand>
</feature>
<feature type="active site" description="Nucleophile" evidence="5">
    <location>
        <position position="391"/>
    </location>
</feature>
<dbReference type="GO" id="GO:0003723">
    <property type="term" value="F:RNA binding"/>
    <property type="evidence" value="ECO:0007669"/>
    <property type="project" value="UniProtKB-UniRule"/>
</dbReference>
<dbReference type="CDD" id="cd02440">
    <property type="entry name" value="AdoMet_MTases"/>
    <property type="match status" value="1"/>
</dbReference>
<reference evidence="7 8" key="1">
    <citation type="journal article" date="2013" name="Genome Biol. Evol.">
        <title>Genome evolution and phylogenomic analysis of candidatus kinetoplastibacterium, the betaproteobacterial endosymbionts of strigomonas and angomonas.</title>
        <authorList>
            <person name="Alves J.M."/>
            <person name="Serrano M.G."/>
            <person name="Maia da Silva F."/>
            <person name="Voegtly L.J."/>
            <person name="Matveyev A.V."/>
            <person name="Teixeira M.M."/>
            <person name="Camargo E.P."/>
            <person name="Buck G.A."/>
        </authorList>
    </citation>
    <scope>NUCLEOTIDE SEQUENCE [LARGE SCALE GENOMIC DNA]</scope>
    <source>
        <strain evidence="7 8">TCC036E</strain>
    </source>
</reference>
<dbReference type="Gene3D" id="3.40.50.150">
    <property type="entry name" value="Vaccinia Virus protein VP39"/>
    <property type="match status" value="1"/>
</dbReference>
<dbReference type="PATRIC" id="fig|1208918.3.peg.621"/>
<evidence type="ECO:0000256" key="1">
    <source>
        <dbReference type="ARBA" id="ARBA00022603"/>
    </source>
</evidence>
<evidence type="ECO:0000256" key="2">
    <source>
        <dbReference type="ARBA" id="ARBA00022679"/>
    </source>
</evidence>
<dbReference type="PROSITE" id="PS51686">
    <property type="entry name" value="SAM_MT_RSMB_NOP"/>
    <property type="match status" value="1"/>
</dbReference>
<dbReference type="InterPro" id="IPR001678">
    <property type="entry name" value="MeTrfase_RsmB-F_NOP2_dom"/>
</dbReference>
<dbReference type="InterPro" id="IPR029063">
    <property type="entry name" value="SAM-dependent_MTases_sf"/>
</dbReference>
<dbReference type="eggNOG" id="COG0144">
    <property type="taxonomic scope" value="Bacteria"/>
</dbReference>
<keyword evidence="4 5" id="KW-0694">RNA-binding</keyword>
<dbReference type="EMBL" id="CP003804">
    <property type="protein sequence ID" value="AGF47922.1"/>
    <property type="molecule type" value="Genomic_DNA"/>
</dbReference>
<evidence type="ECO:0000256" key="4">
    <source>
        <dbReference type="ARBA" id="ARBA00022884"/>
    </source>
</evidence>
<dbReference type="GO" id="GO:0001510">
    <property type="term" value="P:RNA methylation"/>
    <property type="evidence" value="ECO:0007669"/>
    <property type="project" value="InterPro"/>
</dbReference>
<evidence type="ECO:0000313" key="8">
    <source>
        <dbReference type="Proteomes" id="UP000011686"/>
    </source>
</evidence>
<dbReference type="InterPro" id="IPR049560">
    <property type="entry name" value="MeTrfase_RsmB-F_NOP2_cat"/>
</dbReference>
<evidence type="ECO:0000256" key="5">
    <source>
        <dbReference type="PROSITE-ProRule" id="PRU01023"/>
    </source>
</evidence>
<feature type="binding site" evidence="5">
    <location>
        <begin position="268"/>
        <end position="274"/>
    </location>
    <ligand>
        <name>S-adenosyl-L-methionine</name>
        <dbReference type="ChEBI" id="CHEBI:59789"/>
    </ligand>
</feature>
<dbReference type="InterPro" id="IPR054728">
    <property type="entry name" value="RsmB-like_ferredoxin"/>
</dbReference>
<feature type="binding site" evidence="5">
    <location>
        <position position="290"/>
    </location>
    <ligand>
        <name>S-adenosyl-L-methionine</name>
        <dbReference type="ChEBI" id="CHEBI:59789"/>
    </ligand>
</feature>
<dbReference type="GO" id="GO:0008173">
    <property type="term" value="F:RNA methyltransferase activity"/>
    <property type="evidence" value="ECO:0007669"/>
    <property type="project" value="InterPro"/>
</dbReference>
<dbReference type="RefSeq" id="WP_015238739.1">
    <property type="nucleotide sequence ID" value="NC_020283.1"/>
</dbReference>